<dbReference type="InterPro" id="IPR036397">
    <property type="entry name" value="RNaseH_sf"/>
</dbReference>
<dbReference type="InterPro" id="IPR051086">
    <property type="entry name" value="RNase_D-like"/>
</dbReference>
<dbReference type="Pfam" id="PF00570">
    <property type="entry name" value="HRDC"/>
    <property type="match status" value="1"/>
</dbReference>
<gene>
    <name evidence="7" type="ORF">MNBD_GAMMA19-1814</name>
</gene>
<dbReference type="GO" id="GO:0008408">
    <property type="term" value="F:3'-5' exonuclease activity"/>
    <property type="evidence" value="ECO:0007669"/>
    <property type="project" value="InterPro"/>
</dbReference>
<keyword evidence="2" id="KW-0819">tRNA processing</keyword>
<keyword evidence="1" id="KW-0963">Cytoplasm</keyword>
<dbReference type="Pfam" id="PF01612">
    <property type="entry name" value="DNA_pol_A_exo1"/>
    <property type="match status" value="1"/>
</dbReference>
<sequence length="389" mass="43468">MPEVPEKPLFIDTENALAELCDKLRGQPVLALDTEFLREKTYYAQLCLLQVAADGVIACVDPLALDLAPLLDIIYDPAVIKVMHSARQDMEIFFDLRGDVPRPLFDTQIAATLMGFGEQVGYANLVQQMLGVTLDKAATRTDWSQRPLDAEQVNYAADDVRYLFTVYHQQMDVLGNKGRLEWLQTDFDEMSDRSTYAPAPEDLWKRVRGAQKLSSPQLAVLRGLAVWREERAQTGNRPRRWILKDEVMVDLARRSPDQLSGLAKIRGIEERLLSRHGNTLLKVIAEAKNTDPAGWPTKSKSQRLAAEQDAVVDLLMAVLRFRGNQHDVSPALLASRKQLETLVAGDTESAVLNGWRAELVGHDLQAVLAGEMMVKVTNGELKLVTSSRP</sequence>
<evidence type="ECO:0000259" key="6">
    <source>
        <dbReference type="PROSITE" id="PS50967"/>
    </source>
</evidence>
<dbReference type="Gene3D" id="3.30.420.10">
    <property type="entry name" value="Ribonuclease H-like superfamily/Ribonuclease H"/>
    <property type="match status" value="1"/>
</dbReference>
<dbReference type="GO" id="GO:0000166">
    <property type="term" value="F:nucleotide binding"/>
    <property type="evidence" value="ECO:0007669"/>
    <property type="project" value="InterPro"/>
</dbReference>
<evidence type="ECO:0000256" key="5">
    <source>
        <dbReference type="ARBA" id="ARBA00022839"/>
    </source>
</evidence>
<evidence type="ECO:0000256" key="3">
    <source>
        <dbReference type="ARBA" id="ARBA00022722"/>
    </source>
</evidence>
<evidence type="ECO:0000313" key="7">
    <source>
        <dbReference type="EMBL" id="VAX03548.1"/>
    </source>
</evidence>
<evidence type="ECO:0000256" key="2">
    <source>
        <dbReference type="ARBA" id="ARBA00022694"/>
    </source>
</evidence>
<dbReference type="InterPro" id="IPR044876">
    <property type="entry name" value="HRDC_dom_sf"/>
</dbReference>
<dbReference type="PANTHER" id="PTHR47649">
    <property type="entry name" value="RIBONUCLEASE D"/>
    <property type="match status" value="1"/>
</dbReference>
<dbReference type="SMART" id="SM00341">
    <property type="entry name" value="HRDC"/>
    <property type="match status" value="1"/>
</dbReference>
<dbReference type="InterPro" id="IPR010997">
    <property type="entry name" value="HRDC-like_sf"/>
</dbReference>
<dbReference type="SUPFAM" id="SSF47819">
    <property type="entry name" value="HRDC-like"/>
    <property type="match status" value="2"/>
</dbReference>
<dbReference type="SUPFAM" id="SSF53098">
    <property type="entry name" value="Ribonuclease H-like"/>
    <property type="match status" value="1"/>
</dbReference>
<dbReference type="GO" id="GO:0004525">
    <property type="term" value="F:ribonuclease III activity"/>
    <property type="evidence" value="ECO:0007669"/>
    <property type="project" value="UniProtKB-EC"/>
</dbReference>
<evidence type="ECO:0000256" key="1">
    <source>
        <dbReference type="ARBA" id="ARBA00022490"/>
    </source>
</evidence>
<protein>
    <submittedName>
        <fullName evidence="7">Ribonuclease D</fullName>
        <ecNumber evidence="7">3.1.26.3</ecNumber>
    </submittedName>
</protein>
<organism evidence="7">
    <name type="scientific">hydrothermal vent metagenome</name>
    <dbReference type="NCBI Taxonomy" id="652676"/>
    <lineage>
        <taxon>unclassified sequences</taxon>
        <taxon>metagenomes</taxon>
        <taxon>ecological metagenomes</taxon>
    </lineage>
</organism>
<reference evidence="7" key="1">
    <citation type="submission" date="2018-06" db="EMBL/GenBank/DDBJ databases">
        <authorList>
            <person name="Zhirakovskaya E."/>
        </authorList>
    </citation>
    <scope>NUCLEOTIDE SEQUENCE</scope>
</reference>
<dbReference type="Gene3D" id="1.10.150.80">
    <property type="entry name" value="HRDC domain"/>
    <property type="match status" value="2"/>
</dbReference>
<dbReference type="AlphaFoldDB" id="A0A3B1AW81"/>
<accession>A0A3B1AW81</accession>
<dbReference type="EC" id="3.1.26.3" evidence="7"/>
<dbReference type="NCBIfam" id="TIGR01388">
    <property type="entry name" value="rnd"/>
    <property type="match status" value="1"/>
</dbReference>
<name>A0A3B1AW81_9ZZZZ</name>
<dbReference type="SMART" id="SM00474">
    <property type="entry name" value="35EXOc"/>
    <property type="match status" value="1"/>
</dbReference>
<dbReference type="EMBL" id="UOFV01000408">
    <property type="protein sequence ID" value="VAX03548.1"/>
    <property type="molecule type" value="Genomic_DNA"/>
</dbReference>
<keyword evidence="3" id="KW-0540">Nuclease</keyword>
<proteinExistence type="inferred from homology"/>
<dbReference type="InterPro" id="IPR002121">
    <property type="entry name" value="HRDC_dom"/>
</dbReference>
<feature type="domain" description="HRDC" evidence="6">
    <location>
        <begin position="214"/>
        <end position="294"/>
    </location>
</feature>
<dbReference type="InterPro" id="IPR006292">
    <property type="entry name" value="RNase_D"/>
</dbReference>
<keyword evidence="4 7" id="KW-0378">Hydrolase</keyword>
<dbReference type="InterPro" id="IPR012337">
    <property type="entry name" value="RNaseH-like_sf"/>
</dbReference>
<keyword evidence="5" id="KW-0269">Exonuclease</keyword>
<dbReference type="GO" id="GO:0033890">
    <property type="term" value="F:ribonuclease D activity"/>
    <property type="evidence" value="ECO:0007669"/>
    <property type="project" value="InterPro"/>
</dbReference>
<evidence type="ECO:0000256" key="4">
    <source>
        <dbReference type="ARBA" id="ARBA00022801"/>
    </source>
</evidence>
<dbReference type="InterPro" id="IPR002562">
    <property type="entry name" value="3'-5'_exonuclease_dom"/>
</dbReference>
<dbReference type="HAMAP" id="MF_01899">
    <property type="entry name" value="RNase_D"/>
    <property type="match status" value="1"/>
</dbReference>
<dbReference type="GO" id="GO:0008033">
    <property type="term" value="P:tRNA processing"/>
    <property type="evidence" value="ECO:0007669"/>
    <property type="project" value="UniProtKB-KW"/>
</dbReference>
<dbReference type="PANTHER" id="PTHR47649:SF1">
    <property type="entry name" value="RIBONUCLEASE D"/>
    <property type="match status" value="1"/>
</dbReference>
<dbReference type="PROSITE" id="PS50967">
    <property type="entry name" value="HRDC"/>
    <property type="match status" value="1"/>
</dbReference>
<dbReference type="GO" id="GO:0003676">
    <property type="term" value="F:nucleic acid binding"/>
    <property type="evidence" value="ECO:0007669"/>
    <property type="project" value="InterPro"/>
</dbReference>
<dbReference type="CDD" id="cd06142">
    <property type="entry name" value="RNaseD_exo"/>
    <property type="match status" value="1"/>
</dbReference>